<evidence type="ECO:0000256" key="1">
    <source>
        <dbReference type="SAM" id="MobiDB-lite"/>
    </source>
</evidence>
<feature type="compositionally biased region" description="Polar residues" evidence="1">
    <location>
        <begin position="11"/>
        <end position="20"/>
    </location>
</feature>
<dbReference type="KEGG" id="msg:MSMEI_3303"/>
<dbReference type="AlphaFoldDB" id="I7G9B7"/>
<evidence type="ECO:0000313" key="2">
    <source>
        <dbReference type="EMBL" id="AFP39766.1"/>
    </source>
</evidence>
<evidence type="ECO:0000313" key="3">
    <source>
        <dbReference type="Proteomes" id="UP000006158"/>
    </source>
</evidence>
<reference evidence="2 3" key="2">
    <citation type="journal article" date="2009" name="Genome Res.">
        <title>Ortho-proteogenomics: multiple proteomes investigation through orthology and a new MS-based protocol.</title>
        <authorList>
            <person name="Gallien S."/>
            <person name="Perrodou E."/>
            <person name="Carapito C."/>
            <person name="Deshayes C."/>
            <person name="Reyrat J.M."/>
            <person name="Van Dorsselaer A."/>
            <person name="Poch O."/>
            <person name="Schaeffer C."/>
            <person name="Lecompte O."/>
        </authorList>
    </citation>
    <scope>NUCLEOTIDE SEQUENCE [LARGE SCALE GENOMIC DNA]</scope>
    <source>
        <strain evidence="3">ATCC 700084 / mc(2)155</strain>
    </source>
</reference>
<gene>
    <name evidence="2" type="ordered locus">MSMEI_3303</name>
</gene>
<name>I7G9B7_MYCS2</name>
<feature type="compositionally biased region" description="Basic and acidic residues" evidence="1">
    <location>
        <begin position="1"/>
        <end position="10"/>
    </location>
</feature>
<sequence>MRIAITHEEQGSSVVLTGQPSSSSLRCAASITSGGTGRCSQARIRNNPPAIVPIASIAMTIQNAVDIRRLSPVRQEKRRQ</sequence>
<reference evidence="2 3" key="1">
    <citation type="journal article" date="2007" name="Genome Biol.">
        <title>Interrupted coding sequences in Mycobacterium smegmatis: authentic mutations or sequencing errors?</title>
        <authorList>
            <person name="Deshayes C."/>
            <person name="Perrodou E."/>
            <person name="Gallien S."/>
            <person name="Euphrasie D."/>
            <person name="Schaeffer C."/>
            <person name="Van-Dorsselaer A."/>
            <person name="Poch O."/>
            <person name="Lecompte O."/>
            <person name="Reyrat J.M."/>
        </authorList>
    </citation>
    <scope>NUCLEOTIDE SEQUENCE [LARGE SCALE GENOMIC DNA]</scope>
    <source>
        <strain evidence="3">ATCC 700084 / mc(2)155</strain>
    </source>
</reference>
<accession>I7G9B7</accession>
<dbReference type="EMBL" id="CP001663">
    <property type="protein sequence ID" value="AFP39766.1"/>
    <property type="molecule type" value="Genomic_DNA"/>
</dbReference>
<organism evidence="2 3">
    <name type="scientific">Mycolicibacterium smegmatis (strain ATCC 700084 / mc(2)155)</name>
    <name type="common">Mycobacterium smegmatis</name>
    <dbReference type="NCBI Taxonomy" id="246196"/>
    <lineage>
        <taxon>Bacteria</taxon>
        <taxon>Bacillati</taxon>
        <taxon>Actinomycetota</taxon>
        <taxon>Actinomycetes</taxon>
        <taxon>Mycobacteriales</taxon>
        <taxon>Mycobacteriaceae</taxon>
        <taxon>Mycolicibacterium</taxon>
    </lineage>
</organism>
<dbReference type="PATRIC" id="fig|246196.56.peg.3393"/>
<feature type="region of interest" description="Disordered" evidence="1">
    <location>
        <begin position="1"/>
        <end position="20"/>
    </location>
</feature>
<protein>
    <submittedName>
        <fullName evidence="2">Uncharacterized protein</fullName>
    </submittedName>
</protein>
<proteinExistence type="predicted"/>
<dbReference type="Proteomes" id="UP000006158">
    <property type="component" value="Chromosome"/>
</dbReference>